<evidence type="ECO:0000256" key="1">
    <source>
        <dbReference type="ARBA" id="ARBA00006412"/>
    </source>
</evidence>
<dbReference type="OrthoDB" id="5946508at2759"/>
<keyword evidence="6" id="KW-1185">Reference proteome</keyword>
<name>A0A9Q1DAG2_CONCO</name>
<evidence type="ECO:0000256" key="2">
    <source>
        <dbReference type="ARBA" id="ARBA00043942"/>
    </source>
</evidence>
<sequence>MADTNVRWRPPRTCEEYWSELRHCRSLSNRFHQLYAHGTAPHCQQWRDDYYACRQWEKSLSAEAKARLQQSERARLAGQRKFAPVWELRQSPPADWHLPLPQDAPQDS</sequence>
<dbReference type="Pfam" id="PF11326">
    <property type="entry name" value="PANTS-like"/>
    <property type="match status" value="1"/>
</dbReference>
<dbReference type="InterPro" id="IPR021475">
    <property type="entry name" value="Pants/Emi1-like"/>
</dbReference>
<comment type="similarity">
    <text evidence="1">Belongs to the UPF0545 family.</text>
</comment>
<dbReference type="Proteomes" id="UP001152803">
    <property type="component" value="Unassembled WGS sequence"/>
</dbReference>
<proteinExistence type="inferred from homology"/>
<gene>
    <name evidence="5" type="ORF">COCON_G00161870</name>
</gene>
<comment type="subcellular location">
    <subcellularLocation>
        <location evidence="2">Synaptic cleft</location>
    </subcellularLocation>
</comment>
<dbReference type="EMBL" id="JAFJMO010000011">
    <property type="protein sequence ID" value="KAJ8263730.1"/>
    <property type="molecule type" value="Genomic_DNA"/>
</dbReference>
<evidence type="ECO:0000256" key="4">
    <source>
        <dbReference type="ARBA" id="ARBA00044235"/>
    </source>
</evidence>
<protein>
    <recommendedName>
        <fullName evidence="3">Synaptic plasticity regulator PANTS</fullName>
    </recommendedName>
    <alternativeName>
        <fullName evidence="4">Plasticity-associated neural transcript short</fullName>
    </alternativeName>
</protein>
<dbReference type="GO" id="GO:0043083">
    <property type="term" value="C:synaptic cleft"/>
    <property type="evidence" value="ECO:0007669"/>
    <property type="project" value="UniProtKB-SubCell"/>
</dbReference>
<evidence type="ECO:0000256" key="3">
    <source>
        <dbReference type="ARBA" id="ARBA00044072"/>
    </source>
</evidence>
<evidence type="ECO:0000313" key="6">
    <source>
        <dbReference type="Proteomes" id="UP001152803"/>
    </source>
</evidence>
<dbReference type="PANTHER" id="PTHR28052">
    <property type="entry name" value="UPF0545 PROTEIN C22ORF39"/>
    <property type="match status" value="1"/>
</dbReference>
<dbReference type="AlphaFoldDB" id="A0A9Q1DAG2"/>
<comment type="caution">
    <text evidence="5">The sequence shown here is derived from an EMBL/GenBank/DDBJ whole genome shotgun (WGS) entry which is preliminary data.</text>
</comment>
<reference evidence="5" key="1">
    <citation type="journal article" date="2023" name="Science">
        <title>Genome structures resolve the early diversification of teleost fishes.</title>
        <authorList>
            <person name="Parey E."/>
            <person name="Louis A."/>
            <person name="Montfort J."/>
            <person name="Bouchez O."/>
            <person name="Roques C."/>
            <person name="Iampietro C."/>
            <person name="Lluch J."/>
            <person name="Castinel A."/>
            <person name="Donnadieu C."/>
            <person name="Desvignes T."/>
            <person name="Floi Bucao C."/>
            <person name="Jouanno E."/>
            <person name="Wen M."/>
            <person name="Mejri S."/>
            <person name="Dirks R."/>
            <person name="Jansen H."/>
            <person name="Henkel C."/>
            <person name="Chen W.J."/>
            <person name="Zahm M."/>
            <person name="Cabau C."/>
            <person name="Klopp C."/>
            <person name="Thompson A.W."/>
            <person name="Robinson-Rechavi M."/>
            <person name="Braasch I."/>
            <person name="Lecointre G."/>
            <person name="Bobe J."/>
            <person name="Postlethwait J.H."/>
            <person name="Berthelot C."/>
            <person name="Roest Crollius H."/>
            <person name="Guiguen Y."/>
        </authorList>
    </citation>
    <scope>NUCLEOTIDE SEQUENCE</scope>
    <source>
        <strain evidence="5">Concon-B</strain>
    </source>
</reference>
<accession>A0A9Q1DAG2</accession>
<dbReference type="PANTHER" id="PTHR28052:SF1">
    <property type="entry name" value="UPF0545 PROTEIN C22ORF39"/>
    <property type="match status" value="1"/>
</dbReference>
<organism evidence="5 6">
    <name type="scientific">Conger conger</name>
    <name type="common">Conger eel</name>
    <name type="synonym">Muraena conger</name>
    <dbReference type="NCBI Taxonomy" id="82655"/>
    <lineage>
        <taxon>Eukaryota</taxon>
        <taxon>Metazoa</taxon>
        <taxon>Chordata</taxon>
        <taxon>Craniata</taxon>
        <taxon>Vertebrata</taxon>
        <taxon>Euteleostomi</taxon>
        <taxon>Actinopterygii</taxon>
        <taxon>Neopterygii</taxon>
        <taxon>Teleostei</taxon>
        <taxon>Anguilliformes</taxon>
        <taxon>Congridae</taxon>
        <taxon>Conger</taxon>
    </lineage>
</organism>
<evidence type="ECO:0000313" key="5">
    <source>
        <dbReference type="EMBL" id="KAJ8263730.1"/>
    </source>
</evidence>